<dbReference type="InterPro" id="IPR023828">
    <property type="entry name" value="Peptidase_S8_Ser-AS"/>
</dbReference>
<dbReference type="InterPro" id="IPR036852">
    <property type="entry name" value="Peptidase_S8/S53_dom_sf"/>
</dbReference>
<keyword evidence="6" id="KW-1133">Transmembrane helix</keyword>
<protein>
    <recommendedName>
        <fullName evidence="7">Peptidase S8/S53 domain-containing protein</fullName>
    </recommendedName>
</protein>
<dbReference type="Pfam" id="PF00082">
    <property type="entry name" value="Peptidase_S8"/>
    <property type="match status" value="1"/>
</dbReference>
<dbReference type="AlphaFoldDB" id="A0A7V1EI89"/>
<dbReference type="PANTHER" id="PTHR43806">
    <property type="entry name" value="PEPTIDASE S8"/>
    <property type="match status" value="1"/>
</dbReference>
<name>A0A7V1EI89_UNCW3</name>
<gene>
    <name evidence="8" type="ORF">ENP86_07230</name>
</gene>
<comment type="caution">
    <text evidence="5">Lacks conserved residue(s) required for the propagation of feature annotation.</text>
</comment>
<evidence type="ECO:0000256" key="6">
    <source>
        <dbReference type="SAM" id="Phobius"/>
    </source>
</evidence>
<feature type="transmembrane region" description="Helical" evidence="6">
    <location>
        <begin position="278"/>
        <end position="300"/>
    </location>
</feature>
<evidence type="ECO:0000256" key="2">
    <source>
        <dbReference type="ARBA" id="ARBA00022670"/>
    </source>
</evidence>
<evidence type="ECO:0000313" key="8">
    <source>
        <dbReference type="EMBL" id="HDY59325.1"/>
    </source>
</evidence>
<dbReference type="GO" id="GO:0004252">
    <property type="term" value="F:serine-type endopeptidase activity"/>
    <property type="evidence" value="ECO:0007669"/>
    <property type="project" value="InterPro"/>
</dbReference>
<dbReference type="PROSITE" id="PS51892">
    <property type="entry name" value="SUBTILASE"/>
    <property type="match status" value="1"/>
</dbReference>
<keyword evidence="4" id="KW-0720">Serine protease</keyword>
<keyword evidence="3" id="KW-0378">Hydrolase</keyword>
<reference evidence="8" key="1">
    <citation type="journal article" date="2020" name="mSystems">
        <title>Genome- and Community-Level Interaction Insights into Carbon Utilization and Element Cycling Functions of Hydrothermarchaeota in Hydrothermal Sediment.</title>
        <authorList>
            <person name="Zhou Z."/>
            <person name="Liu Y."/>
            <person name="Xu W."/>
            <person name="Pan J."/>
            <person name="Luo Z.H."/>
            <person name="Li M."/>
        </authorList>
    </citation>
    <scope>NUCLEOTIDE SEQUENCE [LARGE SCALE GENOMIC DNA]</scope>
    <source>
        <strain evidence="8">SpSt-258</strain>
    </source>
</reference>
<dbReference type="InterPro" id="IPR050131">
    <property type="entry name" value="Peptidase_S8_subtilisin-like"/>
</dbReference>
<proteinExistence type="inferred from homology"/>
<evidence type="ECO:0000256" key="5">
    <source>
        <dbReference type="PROSITE-ProRule" id="PRU01240"/>
    </source>
</evidence>
<evidence type="ECO:0000256" key="4">
    <source>
        <dbReference type="ARBA" id="ARBA00022825"/>
    </source>
</evidence>
<comment type="similarity">
    <text evidence="1 5">Belongs to the peptidase S8 family.</text>
</comment>
<dbReference type="EMBL" id="DSKY01000018">
    <property type="protein sequence ID" value="HDY59325.1"/>
    <property type="molecule type" value="Genomic_DNA"/>
</dbReference>
<evidence type="ECO:0000259" key="7">
    <source>
        <dbReference type="Pfam" id="PF00082"/>
    </source>
</evidence>
<dbReference type="SUPFAM" id="SSF52743">
    <property type="entry name" value="Subtilisin-like"/>
    <property type="match status" value="1"/>
</dbReference>
<organism evidence="8">
    <name type="scientific">candidate division WOR-3 bacterium</name>
    <dbReference type="NCBI Taxonomy" id="2052148"/>
    <lineage>
        <taxon>Bacteria</taxon>
        <taxon>Bacteria division WOR-3</taxon>
    </lineage>
</organism>
<accession>A0A7V1EI89</accession>
<dbReference type="Gene3D" id="3.40.50.200">
    <property type="entry name" value="Peptidase S8/S53 domain"/>
    <property type="match status" value="1"/>
</dbReference>
<comment type="caution">
    <text evidence="8">The sequence shown here is derived from an EMBL/GenBank/DDBJ whole genome shotgun (WGS) entry which is preliminary data.</text>
</comment>
<keyword evidence="6" id="KW-0812">Transmembrane</keyword>
<dbReference type="PROSITE" id="PS00138">
    <property type="entry name" value="SUBTILASE_SER"/>
    <property type="match status" value="1"/>
</dbReference>
<feature type="domain" description="Peptidase S8/S53" evidence="7">
    <location>
        <begin position="12"/>
        <end position="158"/>
    </location>
</feature>
<dbReference type="GO" id="GO:0006508">
    <property type="term" value="P:proteolysis"/>
    <property type="evidence" value="ECO:0007669"/>
    <property type="project" value="UniProtKB-KW"/>
</dbReference>
<evidence type="ECO:0000256" key="1">
    <source>
        <dbReference type="ARBA" id="ARBA00011073"/>
    </source>
</evidence>
<dbReference type="InterPro" id="IPR000209">
    <property type="entry name" value="Peptidase_S8/S53_dom"/>
</dbReference>
<evidence type="ECO:0000256" key="3">
    <source>
        <dbReference type="ARBA" id="ARBA00022801"/>
    </source>
</evidence>
<keyword evidence="6" id="KW-0472">Membrane</keyword>
<dbReference type="PANTHER" id="PTHR43806:SF11">
    <property type="entry name" value="CEREVISIN-RELATED"/>
    <property type="match status" value="1"/>
</dbReference>
<keyword evidence="2" id="KW-0645">Protease</keyword>
<sequence>MYFWDVCNTLKSLDILPIFAIGNSGPNPHSTGSPGNYPLCIGVGATNCFDSIAIFSSRGPAPDSSPWNNPQYWYRPDWSLTKSDIVAPGVSVRACRPGNSYGIVSGTSSSTPHITGAMAILCEANPNLTITEIYNILLDNADRPSHGGPYPNNNYGWGRLYVYKALQNVLMISENKQVIISRPLMIKPNPNRGRIYFNEKFGDCIIKSYDTIGRLVMDGKYKGINNINIPESIKDGVYFLKMKNFGSQGRSFFNIKFVSLFKSLNTGFSIPYNTSICFIIFFMIFITSYISFLLSGYNFIRSSWYLTKSSIVSIFMISFSIPIETGLFTTSRCIFKSFNIGKMIPASKRALTPASK</sequence>